<proteinExistence type="predicted"/>
<dbReference type="EMBL" id="CM041543">
    <property type="protein sequence ID" value="KAI3363843.1"/>
    <property type="molecule type" value="Genomic_DNA"/>
</dbReference>
<reference evidence="1" key="1">
    <citation type="submission" date="2022-04" db="EMBL/GenBank/DDBJ databases">
        <title>Jade perch genome.</title>
        <authorList>
            <person name="Chao B."/>
        </authorList>
    </citation>
    <scope>NUCLEOTIDE SEQUENCE</scope>
    <source>
        <strain evidence="1">CB-2022</strain>
    </source>
</reference>
<protein>
    <submittedName>
        <fullName evidence="1">Uncharacterized protein</fullName>
    </submittedName>
</protein>
<dbReference type="Proteomes" id="UP000831701">
    <property type="component" value="Chromosome 13"/>
</dbReference>
<evidence type="ECO:0000313" key="1">
    <source>
        <dbReference type="EMBL" id="KAI3363843.1"/>
    </source>
</evidence>
<organism evidence="1 2">
    <name type="scientific">Scortum barcoo</name>
    <name type="common">barcoo grunter</name>
    <dbReference type="NCBI Taxonomy" id="214431"/>
    <lineage>
        <taxon>Eukaryota</taxon>
        <taxon>Metazoa</taxon>
        <taxon>Chordata</taxon>
        <taxon>Craniata</taxon>
        <taxon>Vertebrata</taxon>
        <taxon>Euteleostomi</taxon>
        <taxon>Actinopterygii</taxon>
        <taxon>Neopterygii</taxon>
        <taxon>Teleostei</taxon>
        <taxon>Neoteleostei</taxon>
        <taxon>Acanthomorphata</taxon>
        <taxon>Eupercaria</taxon>
        <taxon>Centrarchiformes</taxon>
        <taxon>Terapontoidei</taxon>
        <taxon>Terapontidae</taxon>
        <taxon>Scortum</taxon>
    </lineage>
</organism>
<gene>
    <name evidence="1" type="ORF">L3Q82_001452</name>
</gene>
<keyword evidence="2" id="KW-1185">Reference proteome</keyword>
<evidence type="ECO:0000313" key="2">
    <source>
        <dbReference type="Proteomes" id="UP000831701"/>
    </source>
</evidence>
<accession>A0ACB8W7R6</accession>
<name>A0ACB8W7R6_9TELE</name>
<sequence>MNFKNVKESIAGYYQLLRNCLGLGAAQASAWWPGPMVACNGGMSLNPIPGPKLWQYTCTLPGGKEPELVQEESYRAMLACGTPDTVDGYRQYSANTVYSAGGELFASSSVAIHHSILWGVLREYLGALFMSEGKMEREIDMRIGAASAVMRSVYRRTVVVKKELSRKAKLSIYWQFDDQVTLTGDIDFDQSTELRQLLFNETCLPYENNKIHHRIPLHI</sequence>
<comment type="caution">
    <text evidence="1">The sequence shown here is derived from an EMBL/GenBank/DDBJ whole genome shotgun (WGS) entry which is preliminary data.</text>
</comment>